<evidence type="ECO:0000313" key="2">
    <source>
        <dbReference type="Proteomes" id="UP001732700"/>
    </source>
</evidence>
<dbReference type="EnsemblPlants" id="AVESA.00010b.r2.4AG0594950.1">
    <property type="protein sequence ID" value="AVESA.00010b.r2.4AG0594950.1.CDS"/>
    <property type="gene ID" value="AVESA.00010b.r2.4AG0594950"/>
</dbReference>
<name>A0ACD5WAZ0_AVESA</name>
<accession>A0ACD5WAZ0</accession>
<evidence type="ECO:0000313" key="1">
    <source>
        <dbReference type="EnsemblPlants" id="AVESA.00010b.r2.4AG0594950.1.CDS"/>
    </source>
</evidence>
<proteinExistence type="predicted"/>
<organism evidence="1 2">
    <name type="scientific">Avena sativa</name>
    <name type="common">Oat</name>
    <dbReference type="NCBI Taxonomy" id="4498"/>
    <lineage>
        <taxon>Eukaryota</taxon>
        <taxon>Viridiplantae</taxon>
        <taxon>Streptophyta</taxon>
        <taxon>Embryophyta</taxon>
        <taxon>Tracheophyta</taxon>
        <taxon>Spermatophyta</taxon>
        <taxon>Magnoliopsida</taxon>
        <taxon>Liliopsida</taxon>
        <taxon>Poales</taxon>
        <taxon>Poaceae</taxon>
        <taxon>BOP clade</taxon>
        <taxon>Pooideae</taxon>
        <taxon>Poodae</taxon>
        <taxon>Poeae</taxon>
        <taxon>Poeae Chloroplast Group 1 (Aveneae type)</taxon>
        <taxon>Aveninae</taxon>
        <taxon>Avena</taxon>
    </lineage>
</organism>
<sequence>MWRKDFQVFEDKSDAINLDTGIINNQLTHMLLQFWRQPDQKLAVGKPEYKTIIEATLKIPCLHDEAVVEMMRGLNYLLDSIVPEEKSPKQGECLRTSRGLQMLLNRYGFSDVEPNMVDQTIIEMSCILYDCDCCQKNWSESLRLGSHFLEEVSSIDSEDWDIVKLATALKMVCYPDEEITFGDPKEMFSADELSKLVADAPKYEGSGIIKGTIRRLYDETLIVLDLKTETQRRLASYVRWLKKYMNMDVEQHK</sequence>
<keyword evidence="2" id="KW-1185">Reference proteome</keyword>
<reference evidence="1" key="2">
    <citation type="submission" date="2025-09" db="UniProtKB">
        <authorList>
            <consortium name="EnsemblPlants"/>
        </authorList>
    </citation>
    <scope>IDENTIFICATION</scope>
</reference>
<reference evidence="1" key="1">
    <citation type="submission" date="2021-05" db="EMBL/GenBank/DDBJ databases">
        <authorList>
            <person name="Scholz U."/>
            <person name="Mascher M."/>
            <person name="Fiebig A."/>
        </authorList>
    </citation>
    <scope>NUCLEOTIDE SEQUENCE [LARGE SCALE GENOMIC DNA]</scope>
</reference>
<dbReference type="Proteomes" id="UP001732700">
    <property type="component" value="Chromosome 4A"/>
</dbReference>
<protein>
    <submittedName>
        <fullName evidence="1">Uncharacterized protein</fullName>
    </submittedName>
</protein>